<dbReference type="AlphaFoldDB" id="F3KKA5"/>
<dbReference type="SUPFAM" id="SSF52540">
    <property type="entry name" value="P-loop containing nucleoside triphosphate hydrolases"/>
    <property type="match status" value="1"/>
</dbReference>
<protein>
    <submittedName>
        <fullName evidence="1">Uncharacterized protein</fullName>
    </submittedName>
</protein>
<dbReference type="EMBL" id="AEGP01000033">
    <property type="protein sequence ID" value="EGG42272.1"/>
    <property type="molecule type" value="Genomic_DNA"/>
</dbReference>
<name>F3KKA5_9ARCH</name>
<dbReference type="HOGENOM" id="CLU_1648238_0_0_2"/>
<dbReference type="Gene3D" id="3.40.50.300">
    <property type="entry name" value="P-loop containing nucleotide triphosphate hydrolases"/>
    <property type="match status" value="1"/>
</dbReference>
<evidence type="ECO:0000313" key="1">
    <source>
        <dbReference type="EMBL" id="EGG42272.1"/>
    </source>
</evidence>
<sequence>MIGVSGSGKTTWVNSHKQYIACSTDSVIEQLSELMGISYTEAFDYIQKKKKFDYITTKFFEKIHDCILNDKDFVIDRTHLKRHIRISLINELRSFAKEHGKNLELVGVSFELPKSTIFERLKKREKHSGKSIPKQVIQEQIDLFDIPTLDEGFDTIERIN</sequence>
<dbReference type="InterPro" id="IPR027417">
    <property type="entry name" value="P-loop_NTPase"/>
</dbReference>
<dbReference type="Proteomes" id="UP000004348">
    <property type="component" value="Chromosome"/>
</dbReference>
<dbReference type="PIRSF" id="PIRSF037081">
    <property type="entry name" value="P-loop_All4644_prd"/>
    <property type="match status" value="1"/>
</dbReference>
<comment type="caution">
    <text evidence="1">The sequence shown here is derived from an EMBL/GenBank/DDBJ whole genome shotgun (WGS) entry which is preliminary data.</text>
</comment>
<dbReference type="InterPro" id="IPR017101">
    <property type="entry name" value="P-loop_ATP/GTP-bd_All4644_prd"/>
</dbReference>
<dbReference type="Pfam" id="PF13671">
    <property type="entry name" value="AAA_33"/>
    <property type="match status" value="1"/>
</dbReference>
<reference evidence="1" key="1">
    <citation type="journal article" date="2011" name="PLoS ONE">
        <title>Genome of a low-salinity ammonia-oxidizing archaeon determined by single-cell and metagenomic analysis.</title>
        <authorList>
            <person name="Blainey P.C."/>
            <person name="Mosier A.C."/>
            <person name="Potanina A."/>
            <person name="Francis C.A."/>
            <person name="Quake S.R."/>
        </authorList>
    </citation>
    <scope>NUCLEOTIDE SEQUENCE [LARGE SCALE GENOMIC DNA]</scope>
    <source>
        <strain evidence="1">SFB1</strain>
    </source>
</reference>
<accession>F3KKA5</accession>
<proteinExistence type="predicted"/>
<gene>
    <name evidence="1" type="ORF">Nlim_0918</name>
</gene>
<organism evidence="1">
    <name type="scientific">Candidatus Nitrosarchaeum limnium SFB1</name>
    <dbReference type="NCBI Taxonomy" id="886738"/>
    <lineage>
        <taxon>Archaea</taxon>
        <taxon>Nitrososphaerota</taxon>
        <taxon>Nitrososphaeria</taxon>
        <taxon>Nitrosopumilales</taxon>
        <taxon>Nitrosopumilaceae</taxon>
        <taxon>Nitrosarchaeum</taxon>
    </lineage>
</organism>